<gene>
    <name evidence="1" type="ORF">HLUCCX10_02045</name>
</gene>
<comment type="caution">
    <text evidence="1">The sequence shown here is derived from an EMBL/GenBank/DDBJ whole genome shotgun (WGS) entry which is preliminary data.</text>
</comment>
<dbReference type="PROSITE" id="PS51257">
    <property type="entry name" value="PROKAR_LIPOPROTEIN"/>
    <property type="match status" value="1"/>
</dbReference>
<evidence type="ECO:0008006" key="3">
    <source>
        <dbReference type="Google" id="ProtNLM"/>
    </source>
</evidence>
<dbReference type="AlphaFoldDB" id="A0A0P7YEY2"/>
<proteinExistence type="predicted"/>
<dbReference type="EMBL" id="LJXT01000007">
    <property type="protein sequence ID" value="KPQ19607.1"/>
    <property type="molecule type" value="Genomic_DNA"/>
</dbReference>
<accession>A0A0P7YEY2</accession>
<dbReference type="OrthoDB" id="822161at2"/>
<evidence type="ECO:0000313" key="1">
    <source>
        <dbReference type="EMBL" id="KPQ19607.1"/>
    </source>
</evidence>
<organism evidence="1 2">
    <name type="scientific">Algoriphagus marincola HL-49</name>
    <dbReference type="NCBI Taxonomy" id="1305737"/>
    <lineage>
        <taxon>Bacteria</taxon>
        <taxon>Pseudomonadati</taxon>
        <taxon>Bacteroidota</taxon>
        <taxon>Cytophagia</taxon>
        <taxon>Cytophagales</taxon>
        <taxon>Cyclobacteriaceae</taxon>
        <taxon>Algoriphagus</taxon>
    </lineage>
</organism>
<dbReference type="Proteomes" id="UP000050421">
    <property type="component" value="Unassembled WGS sequence"/>
</dbReference>
<dbReference type="STRING" id="1305737.GCA_000526355_00269"/>
<evidence type="ECO:0000313" key="2">
    <source>
        <dbReference type="Proteomes" id="UP000050421"/>
    </source>
</evidence>
<reference evidence="1 2" key="1">
    <citation type="submission" date="2015-09" db="EMBL/GenBank/DDBJ databases">
        <title>Identification and resolution of microdiversity through metagenomic sequencing of parallel consortia.</title>
        <authorList>
            <person name="Nelson W.C."/>
            <person name="Romine M.F."/>
            <person name="Lindemann S.R."/>
        </authorList>
    </citation>
    <scope>NUCLEOTIDE SEQUENCE [LARGE SCALE GENOMIC DNA]</scope>
    <source>
        <strain evidence="1">HL-49</strain>
    </source>
</reference>
<sequence>MKYLISVACSFLILISCTPSVDKKAAIQFPLNISGIYQDLIKSARIPMSGGPIKVFESGHLLVFQISNSKDVFMLDGNDGKFKKIALNPPDTIGRMVYRYDPVSFVLPYNSEFVYLKNGSEMNSLGKFGIKNDRLKINGINLSNPVKILHLSEEILISYWASGTKDSSTSSGGVFITDLSKNTTNLLVPKSENWAEITSSGGKIFVLEKYSPIITIYDFKGREIQTIEMPKSKFLKYEKRVRPPEYLQMPAEKKVSYLEDYCLDFYQPGDTSVFLHQTYSVENQSIQENYILSRFSNGMLQEVKLEFKAMNFSSNGDLYFVNETDSGDFLTKMPLSKLF</sequence>
<dbReference type="PATRIC" id="fig|1305737.6.peg.1066"/>
<protein>
    <recommendedName>
        <fullName evidence="3">Lipoprotein</fullName>
    </recommendedName>
</protein>
<name>A0A0P7YEY2_9BACT</name>